<keyword evidence="3 7" id="KW-0812">Transmembrane</keyword>
<evidence type="ECO:0000256" key="1">
    <source>
        <dbReference type="ARBA" id="ARBA00004141"/>
    </source>
</evidence>
<feature type="transmembrane region" description="Helical" evidence="7">
    <location>
        <begin position="32"/>
        <end position="56"/>
    </location>
</feature>
<comment type="subcellular location">
    <subcellularLocation>
        <location evidence="1">Membrane</location>
        <topology evidence="1">Multi-pass membrane protein</topology>
    </subcellularLocation>
</comment>
<feature type="transmembrane region" description="Helical" evidence="7">
    <location>
        <begin position="62"/>
        <end position="84"/>
    </location>
</feature>
<evidence type="ECO:0000313" key="9">
    <source>
        <dbReference type="Proteomes" id="UP001620645"/>
    </source>
</evidence>
<evidence type="ECO:0000256" key="4">
    <source>
        <dbReference type="ARBA" id="ARBA00022976"/>
    </source>
</evidence>
<dbReference type="PANTHER" id="PTHR12889">
    <property type="entry name" value="GAMMA-SECRETASE SUBUNIT APH-1"/>
    <property type="match status" value="1"/>
</dbReference>
<comment type="similarity">
    <text evidence="2">Belongs to the APH-1 family.</text>
</comment>
<dbReference type="EMBL" id="JBICCN010000086">
    <property type="protein sequence ID" value="KAL3094852.1"/>
    <property type="molecule type" value="Genomic_DNA"/>
</dbReference>
<gene>
    <name evidence="8" type="ORF">niasHS_006147</name>
</gene>
<dbReference type="Pfam" id="PF06105">
    <property type="entry name" value="Aph-1"/>
    <property type="match status" value="1"/>
</dbReference>
<accession>A0ABD2JW52</accession>
<evidence type="ECO:0000256" key="7">
    <source>
        <dbReference type="SAM" id="Phobius"/>
    </source>
</evidence>
<evidence type="ECO:0000256" key="3">
    <source>
        <dbReference type="ARBA" id="ARBA00022692"/>
    </source>
</evidence>
<evidence type="ECO:0000256" key="6">
    <source>
        <dbReference type="ARBA" id="ARBA00023136"/>
    </source>
</evidence>
<feature type="transmembrane region" description="Helical" evidence="7">
    <location>
        <begin position="273"/>
        <end position="294"/>
    </location>
</feature>
<feature type="transmembrane region" description="Helical" evidence="7">
    <location>
        <begin position="246"/>
        <end position="267"/>
    </location>
</feature>
<organism evidence="8 9">
    <name type="scientific">Heterodera schachtii</name>
    <name type="common">Sugarbeet cyst nematode worm</name>
    <name type="synonym">Tylenchus schachtii</name>
    <dbReference type="NCBI Taxonomy" id="97005"/>
    <lineage>
        <taxon>Eukaryota</taxon>
        <taxon>Metazoa</taxon>
        <taxon>Ecdysozoa</taxon>
        <taxon>Nematoda</taxon>
        <taxon>Chromadorea</taxon>
        <taxon>Rhabditida</taxon>
        <taxon>Tylenchina</taxon>
        <taxon>Tylenchomorpha</taxon>
        <taxon>Tylenchoidea</taxon>
        <taxon>Heteroderidae</taxon>
        <taxon>Heteroderinae</taxon>
        <taxon>Heterodera</taxon>
    </lineage>
</organism>
<feature type="transmembrane region" description="Helical" evidence="7">
    <location>
        <begin position="116"/>
        <end position="142"/>
    </location>
</feature>
<feature type="transmembrane region" description="Helical" evidence="7">
    <location>
        <begin position="210"/>
        <end position="234"/>
    </location>
</feature>
<protein>
    <submittedName>
        <fullName evidence="8">Uncharacterized protein</fullName>
    </submittedName>
</protein>
<keyword evidence="9" id="KW-1185">Reference proteome</keyword>
<evidence type="ECO:0000313" key="8">
    <source>
        <dbReference type="EMBL" id="KAL3094852.1"/>
    </source>
</evidence>
<keyword evidence="5 7" id="KW-1133">Transmembrane helix</keyword>
<dbReference type="GO" id="GO:0007219">
    <property type="term" value="P:Notch signaling pathway"/>
    <property type="evidence" value="ECO:0007669"/>
    <property type="project" value="UniProtKB-KW"/>
</dbReference>
<evidence type="ECO:0000256" key="2">
    <source>
        <dbReference type="ARBA" id="ARBA00005577"/>
    </source>
</evidence>
<keyword evidence="6 7" id="KW-0472">Membrane</keyword>
<evidence type="ECO:0000256" key="5">
    <source>
        <dbReference type="ARBA" id="ARBA00022989"/>
    </source>
</evidence>
<dbReference type="GO" id="GO:0016020">
    <property type="term" value="C:membrane"/>
    <property type="evidence" value="ECO:0007669"/>
    <property type="project" value="UniProtKB-SubCell"/>
</dbReference>
<reference evidence="8 9" key="1">
    <citation type="submission" date="2024-10" db="EMBL/GenBank/DDBJ databases">
        <authorList>
            <person name="Kim D."/>
        </authorList>
    </citation>
    <scope>NUCLEOTIDE SEQUENCE [LARGE SCALE GENOMIC DNA]</scope>
    <source>
        <strain evidence="8">Taebaek</strain>
    </source>
</reference>
<proteinExistence type="inferred from homology"/>
<dbReference type="AlphaFoldDB" id="A0ABD2JW52"/>
<name>A0ABD2JW52_HETSC</name>
<comment type="caution">
    <text evidence="8">The sequence shown here is derived from an EMBL/GenBank/DDBJ whole genome shotgun (WGS) entry which is preliminary data.</text>
</comment>
<dbReference type="Proteomes" id="UP001620645">
    <property type="component" value="Unassembled WGS sequence"/>
</dbReference>
<keyword evidence="4" id="KW-0914">Notch signaling pathway</keyword>
<sequence>MGVAFVLCCFSVAFTPSLFIFRRFVAPDPLRIILFVLGAFFWLCSLLLSAVVFAVFGQHLLLVAVFFSILFQEVARALFYLLLYKTQSNLARLMAADANRTGTVSSMRLLYSSRHILAIVCGLGMGTAAALFHLANVLAAYWDDGVVGLPGAVQANRTMAEPTDASATAQPNAVPLPHHSDPVILLSAAADGGVTAVPGTLHPSDAFFPLFYALGCALLTLFNIVWTVCSWDAFHRCCYKIGRPSAWVTTAVFTLCSHCANTGMSLYLGVSPLVVLSLQLFLLLLGVVYAYFLIKRT</sequence>
<dbReference type="InterPro" id="IPR009294">
    <property type="entry name" value="Aph-1"/>
</dbReference>